<accession>A0A8H7LCV8</accession>
<proteinExistence type="predicted"/>
<dbReference type="Proteomes" id="UP000649328">
    <property type="component" value="Unassembled WGS sequence"/>
</dbReference>
<evidence type="ECO:0000313" key="1">
    <source>
        <dbReference type="EMBL" id="KAF8003208.1"/>
    </source>
</evidence>
<reference evidence="1" key="1">
    <citation type="submission" date="2020-10" db="EMBL/GenBank/DDBJ databases">
        <title>The Whole-Genome Sequence of Metschnikowia persimmonesis, a Novel Endophytic Yeast Species Isolated from Medicinal Plant Diospyros kaki Thumb.</title>
        <authorList>
            <person name="Rahmat E."/>
            <person name="Kang Y."/>
        </authorList>
    </citation>
    <scope>NUCLEOTIDE SEQUENCE</scope>
    <source>
        <strain evidence="1">KIOM G15050</strain>
    </source>
</reference>
<gene>
    <name evidence="1" type="ORF">HF325_002453</name>
</gene>
<dbReference type="EMBL" id="JACBPP010000003">
    <property type="protein sequence ID" value="KAF8003208.1"/>
    <property type="molecule type" value="Genomic_DNA"/>
</dbReference>
<comment type="caution">
    <text evidence="1">The sequence shown here is derived from an EMBL/GenBank/DDBJ whole genome shotgun (WGS) entry which is preliminary data.</text>
</comment>
<dbReference type="AlphaFoldDB" id="A0A8H7LCV8"/>
<protein>
    <submittedName>
        <fullName evidence="1">Uncharacterized protein</fullName>
    </submittedName>
</protein>
<evidence type="ECO:0000313" key="2">
    <source>
        <dbReference type="Proteomes" id="UP000649328"/>
    </source>
</evidence>
<sequence length="63" mass="7336">MSREQQLVMIYAKTGINTGRSPPTDLEIEEKVMDWRNLGHDFAKEEKIKNFPLNDVFLVTIDI</sequence>
<organism evidence="1 2">
    <name type="scientific">Metschnikowia pulcherrima</name>
    <dbReference type="NCBI Taxonomy" id="27326"/>
    <lineage>
        <taxon>Eukaryota</taxon>
        <taxon>Fungi</taxon>
        <taxon>Dikarya</taxon>
        <taxon>Ascomycota</taxon>
        <taxon>Saccharomycotina</taxon>
        <taxon>Pichiomycetes</taxon>
        <taxon>Metschnikowiaceae</taxon>
        <taxon>Metschnikowia</taxon>
    </lineage>
</organism>
<keyword evidence="2" id="KW-1185">Reference proteome</keyword>
<name>A0A8H7LCV8_9ASCO</name>